<keyword evidence="1" id="KW-0813">Transport</keyword>
<name>A0A6M8SLW4_9NEIS</name>
<keyword evidence="7" id="KW-1185">Reference proteome</keyword>
<dbReference type="GO" id="GO:0005524">
    <property type="term" value="F:ATP binding"/>
    <property type="evidence" value="ECO:0007669"/>
    <property type="project" value="UniProtKB-KW"/>
</dbReference>
<dbReference type="GO" id="GO:0016887">
    <property type="term" value="F:ATP hydrolysis activity"/>
    <property type="evidence" value="ECO:0007669"/>
    <property type="project" value="InterPro"/>
</dbReference>
<dbReference type="AlphaFoldDB" id="A0A6M8SLW4"/>
<keyword evidence="2" id="KW-1003">Cell membrane</keyword>
<evidence type="ECO:0000256" key="4">
    <source>
        <dbReference type="ARBA" id="ARBA00022840"/>
    </source>
</evidence>
<proteinExistence type="predicted"/>
<dbReference type="InterPro" id="IPR051782">
    <property type="entry name" value="ABC_Transporter_VariousFunc"/>
</dbReference>
<sequence length="291" mass="31958">MNDLVKVSDLSIRYGNKTAVKQISFTLPAGQIVGLLGSNGAGKTSLMQAMMGLIPYQGQIEILGFNPQTQREAMLEHVCYIPDVAILPPWIVVADLLQLMCGLHPKFKLELAQQKLAQTIIPLNAKVKQLSRGMIVQLHLAIISAIDAQLMILDEPTLGLDIPARKAFYDMLINDWCSDTRTVLIATHQVDEIENLLSNVMMINHGQLVLNESISHLDERFIGVRYGLDAAAQIEAAAPLHRFRQMGGECAIFAGNAPSNIDQLGQTFRVELADLFVALAQPSMEKPHATV</sequence>
<dbReference type="InterPro" id="IPR003439">
    <property type="entry name" value="ABC_transporter-like_ATP-bd"/>
</dbReference>
<evidence type="ECO:0000259" key="5">
    <source>
        <dbReference type="PROSITE" id="PS50893"/>
    </source>
</evidence>
<dbReference type="PROSITE" id="PS50893">
    <property type="entry name" value="ABC_TRANSPORTER_2"/>
    <property type="match status" value="1"/>
</dbReference>
<evidence type="ECO:0000313" key="6">
    <source>
        <dbReference type="EMBL" id="QKJ66083.1"/>
    </source>
</evidence>
<dbReference type="Pfam" id="PF00005">
    <property type="entry name" value="ABC_tran"/>
    <property type="match status" value="1"/>
</dbReference>
<evidence type="ECO:0000256" key="3">
    <source>
        <dbReference type="ARBA" id="ARBA00022741"/>
    </source>
</evidence>
<organism evidence="6 7">
    <name type="scientific">Deefgea piscis</name>
    <dbReference type="NCBI Taxonomy" id="2739061"/>
    <lineage>
        <taxon>Bacteria</taxon>
        <taxon>Pseudomonadati</taxon>
        <taxon>Pseudomonadota</taxon>
        <taxon>Betaproteobacteria</taxon>
        <taxon>Neisseriales</taxon>
        <taxon>Chitinibacteraceae</taxon>
        <taxon>Deefgea</taxon>
    </lineage>
</organism>
<protein>
    <submittedName>
        <fullName evidence="6">ABC transporter ATP-binding protein</fullName>
    </submittedName>
</protein>
<evidence type="ECO:0000313" key="7">
    <source>
        <dbReference type="Proteomes" id="UP000504844"/>
    </source>
</evidence>
<dbReference type="SMART" id="SM00382">
    <property type="entry name" value="AAA"/>
    <property type="match status" value="1"/>
</dbReference>
<dbReference type="InterPro" id="IPR027417">
    <property type="entry name" value="P-loop_NTPase"/>
</dbReference>
<dbReference type="InterPro" id="IPR003593">
    <property type="entry name" value="AAA+_ATPase"/>
</dbReference>
<dbReference type="PANTHER" id="PTHR42939">
    <property type="entry name" value="ABC TRANSPORTER ATP-BINDING PROTEIN ALBC-RELATED"/>
    <property type="match status" value="1"/>
</dbReference>
<dbReference type="PANTHER" id="PTHR42939:SF1">
    <property type="entry name" value="ABC TRANSPORTER ATP-BINDING PROTEIN ALBC-RELATED"/>
    <property type="match status" value="1"/>
</dbReference>
<dbReference type="RefSeq" id="WP_173532587.1">
    <property type="nucleotide sequence ID" value="NZ_CP054143.1"/>
</dbReference>
<accession>A0A6M8SLW4</accession>
<dbReference type="CDD" id="cd03230">
    <property type="entry name" value="ABC_DR_subfamily_A"/>
    <property type="match status" value="1"/>
</dbReference>
<keyword evidence="4 6" id="KW-0067">ATP-binding</keyword>
<gene>
    <name evidence="6" type="ORF">HQN60_04790</name>
</gene>
<evidence type="ECO:0000256" key="1">
    <source>
        <dbReference type="ARBA" id="ARBA00022448"/>
    </source>
</evidence>
<keyword evidence="2" id="KW-0472">Membrane</keyword>
<dbReference type="Proteomes" id="UP000504844">
    <property type="component" value="Chromosome"/>
</dbReference>
<dbReference type="KEGG" id="dee:HQN60_04790"/>
<feature type="domain" description="ABC transporter" evidence="5">
    <location>
        <begin position="5"/>
        <end position="230"/>
    </location>
</feature>
<dbReference type="Gene3D" id="3.40.50.300">
    <property type="entry name" value="P-loop containing nucleotide triphosphate hydrolases"/>
    <property type="match status" value="1"/>
</dbReference>
<reference evidence="6 7" key="1">
    <citation type="submission" date="2020-05" db="EMBL/GenBank/DDBJ databases">
        <title>Complete genome sequence of Deefgea sp. D17.</title>
        <authorList>
            <person name="Bae J.-W."/>
            <person name="Han J.E."/>
        </authorList>
    </citation>
    <scope>NUCLEOTIDE SEQUENCE [LARGE SCALE GENOMIC DNA]</scope>
    <source>
        <strain evidence="6 7">D17</strain>
    </source>
</reference>
<evidence type="ECO:0000256" key="2">
    <source>
        <dbReference type="ARBA" id="ARBA00022475"/>
    </source>
</evidence>
<dbReference type="SUPFAM" id="SSF52540">
    <property type="entry name" value="P-loop containing nucleoside triphosphate hydrolases"/>
    <property type="match status" value="1"/>
</dbReference>
<keyword evidence="3" id="KW-0547">Nucleotide-binding</keyword>
<dbReference type="EMBL" id="CP054143">
    <property type="protein sequence ID" value="QKJ66083.1"/>
    <property type="molecule type" value="Genomic_DNA"/>
</dbReference>